<reference evidence="2 3" key="1">
    <citation type="journal article" date="2012" name="PLoS Pathog.">
        <title>Diverse lifestyles and strategies of plant pathogenesis encoded in the genomes of eighteen Dothideomycetes fungi.</title>
        <authorList>
            <person name="Ohm R.A."/>
            <person name="Feau N."/>
            <person name="Henrissat B."/>
            <person name="Schoch C.L."/>
            <person name="Horwitz B.A."/>
            <person name="Barry K.W."/>
            <person name="Condon B.J."/>
            <person name="Copeland A.C."/>
            <person name="Dhillon B."/>
            <person name="Glaser F."/>
            <person name="Hesse C.N."/>
            <person name="Kosti I."/>
            <person name="LaButti K."/>
            <person name="Lindquist E.A."/>
            <person name="Lucas S."/>
            <person name="Salamov A.A."/>
            <person name="Bradshaw R.E."/>
            <person name="Ciuffetti L."/>
            <person name="Hamelin R.C."/>
            <person name="Kema G.H.J."/>
            <person name="Lawrence C."/>
            <person name="Scott J.A."/>
            <person name="Spatafora J.W."/>
            <person name="Turgeon B.G."/>
            <person name="de Wit P.J.G.M."/>
            <person name="Zhong S."/>
            <person name="Goodwin S.B."/>
            <person name="Grigoriev I.V."/>
        </authorList>
    </citation>
    <scope>NUCLEOTIDE SEQUENCE [LARGE SCALE GENOMIC DNA]</scope>
    <source>
        <strain evidence="2 3">CIRAD86</strain>
    </source>
</reference>
<accession>M2ZYM0</accession>
<proteinExistence type="predicted"/>
<dbReference type="HOGENOM" id="CLU_354157_0_0_1"/>
<dbReference type="EMBL" id="KB446567">
    <property type="protein sequence ID" value="EME77211.1"/>
    <property type="molecule type" value="Genomic_DNA"/>
</dbReference>
<keyword evidence="1" id="KW-0175">Coiled coil</keyword>
<feature type="coiled-coil region" evidence="1">
    <location>
        <begin position="371"/>
        <end position="435"/>
    </location>
</feature>
<evidence type="ECO:0000313" key="3">
    <source>
        <dbReference type="Proteomes" id="UP000016932"/>
    </source>
</evidence>
<dbReference type="OrthoDB" id="2436455at2759"/>
<evidence type="ECO:0000256" key="1">
    <source>
        <dbReference type="SAM" id="Coils"/>
    </source>
</evidence>
<evidence type="ECO:0000313" key="2">
    <source>
        <dbReference type="EMBL" id="EME77211.1"/>
    </source>
</evidence>
<dbReference type="Gene3D" id="1.10.287.1490">
    <property type="match status" value="1"/>
</dbReference>
<sequence length="793" mass="89155">MLSEPKHACYRHWKKSKHAVKCGSKLNTGSQKLKACKAGQQEVFALGYILAKSLALFLLPHLRYTNTAQDLLSDESQQRTAQHLVRNQLSNDIPSSNISSGNTTQKENRYRITAYNTAPVRCMWLLNKLTMPYSKKSPKLPYDYEAIDKALAANNDNIFTPDSFNELYAAALATQEATGDSKEQYRRHNLLYGLLERRTGKKLKLALNSEDKAAGLLASRTEFLNLAVNTFLESESDSGNDIAMFKAETQSKANAGSLGSIGVDDTGMDGSEAGESVQDWDNVAGVGSLEADAIDLNSDYESLATWRDKLQAHADWLNQTEAALREKDRTIDTKWREAEKTMTEVKDKEKDIYKKEKEVASREKDVATKVKEVERREKDLVKREMEVQKKEVGCRKSSFATNQLSDELRNVRRALNQAEQEKKDLEGQVASVEIRNAASERLGREKQEKQENNNLHNDGLFKLTTETRILKAGNDLRNTEIAKLNTKIRELEEEKSNTNRLHKHEISKLTTRINELEGAASTLRASRLTQAKVVGDQKRQVAVLRKENVNLEGVIAAKEAAISQLQRELDIAKETPNNNTPDHSEIEKLKEEITELEIQVSSMEGIEAQVFDLEREKSQLQSELELEKGINKHQTLALIPKLRGEIAELKENIQRQAPTASQLPDSFIPDHVAARVQFLHSGYATNADRKRFKTEVADLWALKHGDRGNRAATAELMLDSIKEKLREGLVIPSARELRNLVRMLNEVLYRPRNTVQRLPYTSDVFSPGSKDPGMSYASKSILVCSALSGANIS</sequence>
<organism evidence="2 3">
    <name type="scientific">Pseudocercospora fijiensis (strain CIRAD86)</name>
    <name type="common">Black leaf streak disease fungus</name>
    <name type="synonym">Mycosphaerella fijiensis</name>
    <dbReference type="NCBI Taxonomy" id="383855"/>
    <lineage>
        <taxon>Eukaryota</taxon>
        <taxon>Fungi</taxon>
        <taxon>Dikarya</taxon>
        <taxon>Ascomycota</taxon>
        <taxon>Pezizomycotina</taxon>
        <taxon>Dothideomycetes</taxon>
        <taxon>Dothideomycetidae</taxon>
        <taxon>Mycosphaerellales</taxon>
        <taxon>Mycosphaerellaceae</taxon>
        <taxon>Pseudocercospora</taxon>
    </lineage>
</organism>
<dbReference type="VEuPathDB" id="FungiDB:MYCFIDRAFT_84015"/>
<feature type="coiled-coil region" evidence="1">
    <location>
        <begin position="474"/>
        <end position="519"/>
    </location>
</feature>
<gene>
    <name evidence="2" type="ORF">MYCFIDRAFT_84015</name>
</gene>
<dbReference type="RefSeq" id="XP_007932258.1">
    <property type="nucleotide sequence ID" value="XM_007934067.1"/>
</dbReference>
<protein>
    <submittedName>
        <fullName evidence="2">Uncharacterized protein</fullName>
    </submittedName>
</protein>
<dbReference type="Proteomes" id="UP000016932">
    <property type="component" value="Unassembled WGS sequence"/>
</dbReference>
<feature type="coiled-coil region" evidence="1">
    <location>
        <begin position="548"/>
        <end position="623"/>
    </location>
</feature>
<dbReference type="GeneID" id="19342133"/>
<dbReference type="KEGG" id="pfj:MYCFIDRAFT_84015"/>
<dbReference type="AlphaFoldDB" id="M2ZYM0"/>
<keyword evidence="3" id="KW-1185">Reference proteome</keyword>
<name>M2ZYM0_PSEFD</name>